<keyword evidence="3" id="KW-1185">Reference proteome</keyword>
<feature type="region of interest" description="Disordered" evidence="1">
    <location>
        <begin position="34"/>
        <end position="54"/>
    </location>
</feature>
<evidence type="ECO:0000313" key="3">
    <source>
        <dbReference type="Proteomes" id="UP000001060"/>
    </source>
</evidence>
<dbReference type="GeneID" id="51644829"/>
<name>D3HMV0_LEGLN</name>
<evidence type="ECO:0000313" key="2">
    <source>
        <dbReference type="EMBL" id="CBJ13796.1"/>
    </source>
</evidence>
<dbReference type="Proteomes" id="UP000001060">
    <property type="component" value="Chromosome"/>
</dbReference>
<dbReference type="RefSeq" id="WP_003634088.1">
    <property type="nucleotide sequence ID" value="NC_013861.1"/>
</dbReference>
<dbReference type="HOGENOM" id="CLU_3044861_0_0_6"/>
<accession>D3HMV0</accession>
<organism evidence="2 3">
    <name type="scientific">Legionella longbeachae serogroup 1 (strain NSW150)</name>
    <dbReference type="NCBI Taxonomy" id="661367"/>
    <lineage>
        <taxon>Bacteria</taxon>
        <taxon>Pseudomonadati</taxon>
        <taxon>Pseudomonadota</taxon>
        <taxon>Gammaproteobacteria</taxon>
        <taxon>Legionellales</taxon>
        <taxon>Legionellaceae</taxon>
        <taxon>Legionella</taxon>
    </lineage>
</organism>
<gene>
    <name evidence="2" type="ordered locus">LLO_4094</name>
</gene>
<reference evidence="2 3" key="1">
    <citation type="journal article" date="2010" name="PLoS Genet.">
        <title>Analysis of the Legionella longbeachae genome and transcriptome uncovers unique strategies to cause Legionnaires' disease.</title>
        <authorList>
            <person name="Cazalet C."/>
            <person name="Gomez-Valero L."/>
            <person name="Rusniok C."/>
            <person name="Lomma M."/>
            <person name="Dervins-Ravault D."/>
            <person name="Newton H."/>
            <person name="Sansom F."/>
            <person name="Jarraud S."/>
            <person name="Zidane N."/>
            <person name="Ma L."/>
            <person name="Bouchier C."/>
            <person name="Etienne J."/>
            <person name="Hartland E."/>
            <person name="Buchrieser C."/>
        </authorList>
    </citation>
    <scope>NUCLEOTIDE SEQUENCE [LARGE SCALE GENOMIC DNA]</scope>
    <source>
        <strain evidence="2 3">NSW150</strain>
    </source>
</reference>
<dbReference type="AlphaFoldDB" id="D3HMV0"/>
<protein>
    <submittedName>
        <fullName evidence="2">Uncharacterized protein</fullName>
    </submittedName>
</protein>
<proteinExistence type="predicted"/>
<dbReference type="KEGG" id="llo:LLO_4094"/>
<sequence>MPITEINPDFLNATQRYETIPADDLQNGEVELQGGKENVSESPSDKHPYTPWVL</sequence>
<evidence type="ECO:0000256" key="1">
    <source>
        <dbReference type="SAM" id="MobiDB-lite"/>
    </source>
</evidence>
<dbReference type="EMBL" id="FN650140">
    <property type="protein sequence ID" value="CBJ13796.1"/>
    <property type="molecule type" value="Genomic_DNA"/>
</dbReference>